<proteinExistence type="predicted"/>
<evidence type="ECO:0000256" key="1">
    <source>
        <dbReference type="SAM" id="SignalP"/>
    </source>
</evidence>
<dbReference type="Gene3D" id="2.120.10.30">
    <property type="entry name" value="TolB, C-terminal domain"/>
    <property type="match status" value="1"/>
</dbReference>
<evidence type="ECO:0008006" key="4">
    <source>
        <dbReference type="Google" id="ProtNLM"/>
    </source>
</evidence>
<keyword evidence="3" id="KW-1185">Reference proteome</keyword>
<sequence>MILKRKTAPFLLSLVALSVRCCCGGVEQQLHLDRYRNSRRVLGSGLKETDIDGVGTDEDADVLPEWAARGGREDDDSAYGVAADSEGNAFVTGNFYQARTFGDSVVGSYDVFVTKFNQAGTTRWEVHFGGDDHDYARAIAIDSHGDVYVTGFFYSSPATFGSSLVYRTDDSFDMFVVKVNSKDGKMNWTMPCGGSGHDFGHAIAVDKMDNIWVTGTSNSTLATFGGHQAVNHGLKDIILLKVSSKGTVGWAFLAGGEFDDEGHGVQTDSNYEIAFFTGSYASYNATFGTQVTAYMSSVVRLVDTGGSVYDSS</sequence>
<name>A0AAE0FYZ4_9CHLO</name>
<evidence type="ECO:0000313" key="2">
    <source>
        <dbReference type="EMBL" id="KAK3268343.1"/>
    </source>
</evidence>
<dbReference type="InterPro" id="IPR010620">
    <property type="entry name" value="SBBP_repeat"/>
</dbReference>
<dbReference type="PANTHER" id="PTHR35580:SF1">
    <property type="entry name" value="PHYTASE-LIKE DOMAIN-CONTAINING PROTEIN"/>
    <property type="match status" value="1"/>
</dbReference>
<feature type="signal peptide" evidence="1">
    <location>
        <begin position="1"/>
        <end position="24"/>
    </location>
</feature>
<gene>
    <name evidence="2" type="ORF">CYMTET_23146</name>
</gene>
<protein>
    <recommendedName>
        <fullName evidence="4">Beta-propeller repeat protein</fullName>
    </recommendedName>
</protein>
<dbReference type="InterPro" id="IPR052918">
    <property type="entry name" value="Motility_Chemotaxis_Reg"/>
</dbReference>
<reference evidence="2 3" key="1">
    <citation type="journal article" date="2015" name="Genome Biol. Evol.">
        <title>Comparative Genomics of a Bacterivorous Green Alga Reveals Evolutionary Causalities and Consequences of Phago-Mixotrophic Mode of Nutrition.</title>
        <authorList>
            <person name="Burns J.A."/>
            <person name="Paasch A."/>
            <person name="Narechania A."/>
            <person name="Kim E."/>
        </authorList>
    </citation>
    <scope>NUCLEOTIDE SEQUENCE [LARGE SCALE GENOMIC DNA]</scope>
    <source>
        <strain evidence="2 3">PLY_AMNH</strain>
    </source>
</reference>
<dbReference type="Pfam" id="PF06739">
    <property type="entry name" value="SBBP"/>
    <property type="match status" value="3"/>
</dbReference>
<organism evidence="2 3">
    <name type="scientific">Cymbomonas tetramitiformis</name>
    <dbReference type="NCBI Taxonomy" id="36881"/>
    <lineage>
        <taxon>Eukaryota</taxon>
        <taxon>Viridiplantae</taxon>
        <taxon>Chlorophyta</taxon>
        <taxon>Pyramimonadophyceae</taxon>
        <taxon>Pyramimonadales</taxon>
        <taxon>Pyramimonadaceae</taxon>
        <taxon>Cymbomonas</taxon>
    </lineage>
</organism>
<dbReference type="EMBL" id="LGRX02011880">
    <property type="protein sequence ID" value="KAK3268343.1"/>
    <property type="molecule type" value="Genomic_DNA"/>
</dbReference>
<dbReference type="PANTHER" id="PTHR35580">
    <property type="entry name" value="CELL SURFACE GLYCOPROTEIN (S-LAYER PROTEIN)-LIKE PROTEIN"/>
    <property type="match status" value="1"/>
</dbReference>
<dbReference type="AlphaFoldDB" id="A0AAE0FYZ4"/>
<dbReference type="SUPFAM" id="SSF101898">
    <property type="entry name" value="NHL repeat"/>
    <property type="match status" value="1"/>
</dbReference>
<feature type="chain" id="PRO_5042100601" description="Beta-propeller repeat protein" evidence="1">
    <location>
        <begin position="25"/>
        <end position="312"/>
    </location>
</feature>
<dbReference type="InterPro" id="IPR011042">
    <property type="entry name" value="6-blade_b-propeller_TolB-like"/>
</dbReference>
<accession>A0AAE0FYZ4</accession>
<comment type="caution">
    <text evidence="2">The sequence shown here is derived from an EMBL/GenBank/DDBJ whole genome shotgun (WGS) entry which is preliminary data.</text>
</comment>
<keyword evidence="1" id="KW-0732">Signal</keyword>
<dbReference type="Proteomes" id="UP001190700">
    <property type="component" value="Unassembled WGS sequence"/>
</dbReference>
<evidence type="ECO:0000313" key="3">
    <source>
        <dbReference type="Proteomes" id="UP001190700"/>
    </source>
</evidence>